<sequence>MSQSPPSNPYQTTGAAPAGPVGTKPNNYLVQSILVTLCCCLPLGIVAIIFAAQVDSKWNSGDHAGAVAASENAKKWSMIALVLGIIANIGVVILQVVAGVAAQQQGGGF</sequence>
<protein>
    <submittedName>
        <fullName evidence="7">Interferon-induced transmembrane protein</fullName>
    </submittedName>
</protein>
<dbReference type="InterPro" id="IPR007593">
    <property type="entry name" value="CD225/Dispanin_fam"/>
</dbReference>
<feature type="transmembrane region" description="Helical" evidence="6">
    <location>
        <begin position="79"/>
        <end position="102"/>
    </location>
</feature>
<organism evidence="7 8">
    <name type="scientific">Roseimaritima ulvae</name>
    <dbReference type="NCBI Taxonomy" id="980254"/>
    <lineage>
        <taxon>Bacteria</taxon>
        <taxon>Pseudomonadati</taxon>
        <taxon>Planctomycetota</taxon>
        <taxon>Planctomycetia</taxon>
        <taxon>Pirellulales</taxon>
        <taxon>Pirellulaceae</taxon>
        <taxon>Roseimaritima</taxon>
    </lineage>
</organism>
<evidence type="ECO:0000256" key="4">
    <source>
        <dbReference type="ARBA" id="ARBA00023136"/>
    </source>
</evidence>
<keyword evidence="4 6" id="KW-0472">Membrane</keyword>
<dbReference type="AlphaFoldDB" id="A0A5B9QZ79"/>
<dbReference type="PANTHER" id="PTHR14948">
    <property type="entry name" value="NG5"/>
    <property type="match status" value="1"/>
</dbReference>
<dbReference type="EMBL" id="CP042914">
    <property type="protein sequence ID" value="QEG43269.1"/>
    <property type="molecule type" value="Genomic_DNA"/>
</dbReference>
<dbReference type="Proteomes" id="UP000325286">
    <property type="component" value="Chromosome"/>
</dbReference>
<keyword evidence="3 6" id="KW-1133">Transmembrane helix</keyword>
<accession>A0A5B9QZ79</accession>
<feature type="transmembrane region" description="Helical" evidence="6">
    <location>
        <begin position="28"/>
        <end position="52"/>
    </location>
</feature>
<dbReference type="RefSeq" id="WP_068141939.1">
    <property type="nucleotide sequence ID" value="NZ_CP042914.1"/>
</dbReference>
<evidence type="ECO:0000256" key="1">
    <source>
        <dbReference type="ARBA" id="ARBA00004370"/>
    </source>
</evidence>
<dbReference type="OrthoDB" id="9815705at2"/>
<feature type="compositionally biased region" description="Polar residues" evidence="5">
    <location>
        <begin position="1"/>
        <end position="14"/>
    </location>
</feature>
<gene>
    <name evidence="7" type="ORF">UC8_53160</name>
</gene>
<comment type="subcellular location">
    <subcellularLocation>
        <location evidence="1">Membrane</location>
    </subcellularLocation>
</comment>
<dbReference type="PANTHER" id="PTHR14948:SF25">
    <property type="entry name" value="DUF4190 DOMAIN-CONTAINING PROTEIN"/>
    <property type="match status" value="1"/>
</dbReference>
<reference evidence="7 8" key="1">
    <citation type="submission" date="2019-08" db="EMBL/GenBank/DDBJ databases">
        <title>Deep-cultivation of Planctomycetes and their phenomic and genomic characterization uncovers novel biology.</title>
        <authorList>
            <person name="Wiegand S."/>
            <person name="Jogler M."/>
            <person name="Boedeker C."/>
            <person name="Pinto D."/>
            <person name="Vollmers J."/>
            <person name="Rivas-Marin E."/>
            <person name="Kohn T."/>
            <person name="Peeters S.H."/>
            <person name="Heuer A."/>
            <person name="Rast P."/>
            <person name="Oberbeckmann S."/>
            <person name="Bunk B."/>
            <person name="Jeske O."/>
            <person name="Meyerdierks A."/>
            <person name="Storesund J.E."/>
            <person name="Kallscheuer N."/>
            <person name="Luecker S."/>
            <person name="Lage O.M."/>
            <person name="Pohl T."/>
            <person name="Merkel B.J."/>
            <person name="Hornburger P."/>
            <person name="Mueller R.-W."/>
            <person name="Bruemmer F."/>
            <person name="Labrenz M."/>
            <person name="Spormann A.M."/>
            <person name="Op den Camp H."/>
            <person name="Overmann J."/>
            <person name="Amann R."/>
            <person name="Jetten M.S.M."/>
            <person name="Mascher T."/>
            <person name="Medema M.H."/>
            <person name="Devos D.P."/>
            <person name="Kaster A.-K."/>
            <person name="Ovreas L."/>
            <person name="Rohde M."/>
            <person name="Galperin M.Y."/>
            <person name="Jogler C."/>
        </authorList>
    </citation>
    <scope>NUCLEOTIDE SEQUENCE [LARGE SCALE GENOMIC DNA]</scope>
    <source>
        <strain evidence="7 8">UC8</strain>
    </source>
</reference>
<dbReference type="KEGG" id="rul:UC8_53160"/>
<dbReference type="Pfam" id="PF04505">
    <property type="entry name" value="CD225"/>
    <property type="match status" value="1"/>
</dbReference>
<evidence type="ECO:0000313" key="7">
    <source>
        <dbReference type="EMBL" id="QEG43269.1"/>
    </source>
</evidence>
<name>A0A5B9QZ79_9BACT</name>
<dbReference type="InterPro" id="IPR051423">
    <property type="entry name" value="CD225/Dispanin"/>
</dbReference>
<keyword evidence="2 6" id="KW-0812">Transmembrane</keyword>
<evidence type="ECO:0000256" key="5">
    <source>
        <dbReference type="SAM" id="MobiDB-lite"/>
    </source>
</evidence>
<evidence type="ECO:0000256" key="3">
    <source>
        <dbReference type="ARBA" id="ARBA00022989"/>
    </source>
</evidence>
<dbReference type="GO" id="GO:0016020">
    <property type="term" value="C:membrane"/>
    <property type="evidence" value="ECO:0007669"/>
    <property type="project" value="UniProtKB-SubCell"/>
</dbReference>
<proteinExistence type="predicted"/>
<evidence type="ECO:0000313" key="8">
    <source>
        <dbReference type="Proteomes" id="UP000325286"/>
    </source>
</evidence>
<evidence type="ECO:0000256" key="2">
    <source>
        <dbReference type="ARBA" id="ARBA00022692"/>
    </source>
</evidence>
<evidence type="ECO:0000256" key="6">
    <source>
        <dbReference type="SAM" id="Phobius"/>
    </source>
</evidence>
<keyword evidence="8" id="KW-1185">Reference proteome</keyword>
<feature type="region of interest" description="Disordered" evidence="5">
    <location>
        <begin position="1"/>
        <end position="21"/>
    </location>
</feature>